<dbReference type="EMBL" id="JARQWQ010000013">
    <property type="protein sequence ID" value="KAK2567785.1"/>
    <property type="molecule type" value="Genomic_DNA"/>
</dbReference>
<accession>A0AAD9VBF3</accession>
<protein>
    <submittedName>
        <fullName evidence="2">Uncharacterized protein</fullName>
    </submittedName>
</protein>
<organism evidence="2 3">
    <name type="scientific">Acropora cervicornis</name>
    <name type="common">Staghorn coral</name>
    <dbReference type="NCBI Taxonomy" id="6130"/>
    <lineage>
        <taxon>Eukaryota</taxon>
        <taxon>Metazoa</taxon>
        <taxon>Cnidaria</taxon>
        <taxon>Anthozoa</taxon>
        <taxon>Hexacorallia</taxon>
        <taxon>Scleractinia</taxon>
        <taxon>Astrocoeniina</taxon>
        <taxon>Acroporidae</taxon>
        <taxon>Acropora</taxon>
    </lineage>
</organism>
<name>A0AAD9VBF3_ACRCE</name>
<evidence type="ECO:0000256" key="1">
    <source>
        <dbReference type="SAM" id="MobiDB-lite"/>
    </source>
</evidence>
<gene>
    <name evidence="2" type="ORF">P5673_007655</name>
</gene>
<proteinExistence type="predicted"/>
<keyword evidence="3" id="KW-1185">Reference proteome</keyword>
<feature type="compositionally biased region" description="Polar residues" evidence="1">
    <location>
        <begin position="259"/>
        <end position="278"/>
    </location>
</feature>
<dbReference type="AlphaFoldDB" id="A0AAD9VBF3"/>
<feature type="compositionally biased region" description="Low complexity" evidence="1">
    <location>
        <begin position="151"/>
        <end position="168"/>
    </location>
</feature>
<reference evidence="2" key="2">
    <citation type="journal article" date="2023" name="Science">
        <title>Genomic signatures of disease resistance in endangered staghorn corals.</title>
        <authorList>
            <person name="Vollmer S.V."/>
            <person name="Selwyn J.D."/>
            <person name="Despard B.A."/>
            <person name="Roesel C.L."/>
        </authorList>
    </citation>
    <scope>NUCLEOTIDE SEQUENCE</scope>
    <source>
        <strain evidence="2">K2</strain>
    </source>
</reference>
<evidence type="ECO:0000313" key="2">
    <source>
        <dbReference type="EMBL" id="KAK2567785.1"/>
    </source>
</evidence>
<dbReference type="Proteomes" id="UP001249851">
    <property type="component" value="Unassembled WGS sequence"/>
</dbReference>
<feature type="region of interest" description="Disordered" evidence="1">
    <location>
        <begin position="151"/>
        <end position="176"/>
    </location>
</feature>
<feature type="region of interest" description="Disordered" evidence="1">
    <location>
        <begin position="1"/>
        <end position="29"/>
    </location>
</feature>
<sequence length="378" mass="42731">MQQMKKIQSPKDKADAKRRRCFNNAPEKQKIHRQKDEIWRRNSRWFHVQILWSTTTSRKENRVSGVLENLQQVWEKGSLVPANNQQGDFYNGFLFNQNRQLHGPSEMNSLQDAFQGSSCFYYPTDYGTIYGRGPSSRQAIDVKAFTCASPGASERSGSSQSLSPGASAQDDSRANSKRWDSAEVKILVAAYKAYNNDLKSAKSSRGKKAIWEKIYAETGQGRESFEFYEIMDEFLGCSDKMRPRFVRETAVRNADVNAQEESTSEVTESGNAENLNQHVSHDGHDEAAPTAMAAASHKQQKASGRKRKRGAADLGDREEESEIIKLLKTQQEAITKSEEKDQKIMEAMLKFQEDSEQRHQELLVSVLGKIGDIFAAKK</sequence>
<feature type="region of interest" description="Disordered" evidence="1">
    <location>
        <begin position="255"/>
        <end position="318"/>
    </location>
</feature>
<reference evidence="2" key="1">
    <citation type="journal article" date="2023" name="G3 (Bethesda)">
        <title>Whole genome assembly and annotation of the endangered Caribbean coral Acropora cervicornis.</title>
        <authorList>
            <person name="Selwyn J.D."/>
            <person name="Vollmer S.V."/>
        </authorList>
    </citation>
    <scope>NUCLEOTIDE SEQUENCE</scope>
    <source>
        <strain evidence="2">K2</strain>
    </source>
</reference>
<feature type="compositionally biased region" description="Basic residues" evidence="1">
    <location>
        <begin position="298"/>
        <end position="309"/>
    </location>
</feature>
<comment type="caution">
    <text evidence="2">The sequence shown here is derived from an EMBL/GenBank/DDBJ whole genome shotgun (WGS) entry which is preliminary data.</text>
</comment>
<evidence type="ECO:0000313" key="3">
    <source>
        <dbReference type="Proteomes" id="UP001249851"/>
    </source>
</evidence>